<dbReference type="SUPFAM" id="SSF46785">
    <property type="entry name" value="Winged helix' DNA-binding domain"/>
    <property type="match status" value="1"/>
</dbReference>
<dbReference type="PANTHER" id="PTHR33164">
    <property type="entry name" value="TRANSCRIPTIONAL REGULATOR, MARR FAMILY"/>
    <property type="match status" value="1"/>
</dbReference>
<dbReference type="EMBL" id="JACJVJ010000003">
    <property type="protein sequence ID" value="MBC2778857.1"/>
    <property type="molecule type" value="Genomic_DNA"/>
</dbReference>
<dbReference type="SMART" id="SM00347">
    <property type="entry name" value="HTH_MARR"/>
    <property type="match status" value="1"/>
</dbReference>
<evidence type="ECO:0000259" key="5">
    <source>
        <dbReference type="PROSITE" id="PS50995"/>
    </source>
</evidence>
<protein>
    <submittedName>
        <fullName evidence="6">MarR family transcriptional regulator</fullName>
    </submittedName>
</protein>
<feature type="region of interest" description="Disordered" evidence="4">
    <location>
        <begin position="147"/>
        <end position="175"/>
    </location>
</feature>
<sequence>MGKTVRPNLDKQWPSILHLVKQVQYKAYVQLETVFHPYDITAVQFRILTTLSARPGMSSAQLARLYDVKPQTMIKQILLLESKGLIDRRPSKNNKRLLELKLTPAGKDRLEQCQKDSRELEREILEPLSSREQSELRGYLVRLHTSLSAPLDDEDEDSEIEEFTEEYSRVGVQRP</sequence>
<dbReference type="GO" id="GO:0003700">
    <property type="term" value="F:DNA-binding transcription factor activity"/>
    <property type="evidence" value="ECO:0007669"/>
    <property type="project" value="InterPro"/>
</dbReference>
<dbReference type="InterPro" id="IPR039422">
    <property type="entry name" value="MarR/SlyA-like"/>
</dbReference>
<dbReference type="PROSITE" id="PS01117">
    <property type="entry name" value="HTH_MARR_1"/>
    <property type="match status" value="1"/>
</dbReference>
<feature type="domain" description="HTH marR-type" evidence="5">
    <location>
        <begin position="13"/>
        <end position="145"/>
    </location>
</feature>
<dbReference type="Proteomes" id="UP000564378">
    <property type="component" value="Unassembled WGS sequence"/>
</dbReference>
<keyword evidence="1" id="KW-0805">Transcription regulation</keyword>
<evidence type="ECO:0000256" key="4">
    <source>
        <dbReference type="SAM" id="MobiDB-lite"/>
    </source>
</evidence>
<dbReference type="InterPro" id="IPR023187">
    <property type="entry name" value="Tscrpt_reg_MarR-type_CS"/>
</dbReference>
<evidence type="ECO:0000313" key="6">
    <source>
        <dbReference type="EMBL" id="MBC2778857.1"/>
    </source>
</evidence>
<dbReference type="PROSITE" id="PS50995">
    <property type="entry name" value="HTH_MARR_2"/>
    <property type="match status" value="1"/>
</dbReference>
<comment type="caution">
    <text evidence="6">The sequence shown here is derived from an EMBL/GenBank/DDBJ whole genome shotgun (WGS) entry which is preliminary data.</text>
</comment>
<dbReference type="Gene3D" id="1.10.10.10">
    <property type="entry name" value="Winged helix-like DNA-binding domain superfamily/Winged helix DNA-binding domain"/>
    <property type="match status" value="1"/>
</dbReference>
<keyword evidence="2" id="KW-0238">DNA-binding</keyword>
<evidence type="ECO:0000256" key="3">
    <source>
        <dbReference type="ARBA" id="ARBA00023163"/>
    </source>
</evidence>
<dbReference type="AlphaFoldDB" id="A0A842I1S6"/>
<dbReference type="GO" id="GO:0003677">
    <property type="term" value="F:DNA binding"/>
    <property type="evidence" value="ECO:0007669"/>
    <property type="project" value="UniProtKB-KW"/>
</dbReference>
<evidence type="ECO:0000313" key="7">
    <source>
        <dbReference type="Proteomes" id="UP000564378"/>
    </source>
</evidence>
<feature type="compositionally biased region" description="Acidic residues" evidence="4">
    <location>
        <begin position="151"/>
        <end position="165"/>
    </location>
</feature>
<keyword evidence="3" id="KW-0804">Transcription</keyword>
<proteinExistence type="predicted"/>
<evidence type="ECO:0000256" key="2">
    <source>
        <dbReference type="ARBA" id="ARBA00023125"/>
    </source>
</evidence>
<dbReference type="GO" id="GO:0006950">
    <property type="term" value="P:response to stress"/>
    <property type="evidence" value="ECO:0007669"/>
    <property type="project" value="TreeGrafter"/>
</dbReference>
<accession>A0A842I1S6</accession>
<dbReference type="InterPro" id="IPR036388">
    <property type="entry name" value="WH-like_DNA-bd_sf"/>
</dbReference>
<reference evidence="6 7" key="1">
    <citation type="submission" date="2020-08" db="EMBL/GenBank/DDBJ databases">
        <title>Draft genome sequence of Parasphingopyxis sp. GrpM-11.</title>
        <authorList>
            <person name="Oh J."/>
            <person name="Roh D.-H."/>
        </authorList>
    </citation>
    <scope>NUCLEOTIDE SEQUENCE [LARGE SCALE GENOMIC DNA]</scope>
    <source>
        <strain evidence="6 7">GrpM-11</strain>
    </source>
</reference>
<dbReference type="PRINTS" id="PR00598">
    <property type="entry name" value="HTHMARR"/>
</dbReference>
<evidence type="ECO:0000256" key="1">
    <source>
        <dbReference type="ARBA" id="ARBA00023015"/>
    </source>
</evidence>
<dbReference type="InterPro" id="IPR000835">
    <property type="entry name" value="HTH_MarR-typ"/>
</dbReference>
<dbReference type="RefSeq" id="WP_185802173.1">
    <property type="nucleotide sequence ID" value="NZ_JACJVJ010000003.1"/>
</dbReference>
<organism evidence="6 7">
    <name type="scientific">Parasphingopyxis marina</name>
    <dbReference type="NCBI Taxonomy" id="2761622"/>
    <lineage>
        <taxon>Bacteria</taxon>
        <taxon>Pseudomonadati</taxon>
        <taxon>Pseudomonadota</taxon>
        <taxon>Alphaproteobacteria</taxon>
        <taxon>Sphingomonadales</taxon>
        <taxon>Sphingomonadaceae</taxon>
        <taxon>Parasphingopyxis</taxon>
    </lineage>
</organism>
<name>A0A842I1S6_9SPHN</name>
<dbReference type="InterPro" id="IPR036390">
    <property type="entry name" value="WH_DNA-bd_sf"/>
</dbReference>
<keyword evidence="7" id="KW-1185">Reference proteome</keyword>
<dbReference type="Pfam" id="PF01047">
    <property type="entry name" value="MarR"/>
    <property type="match status" value="1"/>
</dbReference>
<gene>
    <name evidence="6" type="ORF">H6P80_14630</name>
</gene>
<dbReference type="PANTHER" id="PTHR33164:SF43">
    <property type="entry name" value="HTH-TYPE TRANSCRIPTIONAL REPRESSOR YETL"/>
    <property type="match status" value="1"/>
</dbReference>